<reference evidence="1 2" key="1">
    <citation type="journal article" date="2016" name="Proc. Natl. Acad. Sci. U.S.A.">
        <title>Lipid metabolic changes in an early divergent fungus govern the establishment of a mutualistic symbiosis with endobacteria.</title>
        <authorList>
            <person name="Lastovetsky O.A."/>
            <person name="Gaspar M.L."/>
            <person name="Mondo S.J."/>
            <person name="LaButti K.M."/>
            <person name="Sandor L."/>
            <person name="Grigoriev I.V."/>
            <person name="Henry S.A."/>
            <person name="Pawlowska T.E."/>
        </authorList>
    </citation>
    <scope>NUCLEOTIDE SEQUENCE [LARGE SCALE GENOMIC DNA]</scope>
    <source>
        <strain evidence="1 2">ATCC 11559</strain>
    </source>
</reference>
<accession>A0A1X0S9S3</accession>
<dbReference type="Proteomes" id="UP000242381">
    <property type="component" value="Unassembled WGS sequence"/>
</dbReference>
<evidence type="ECO:0000313" key="2">
    <source>
        <dbReference type="Proteomes" id="UP000242381"/>
    </source>
</evidence>
<proteinExistence type="predicted"/>
<evidence type="ECO:0000313" key="1">
    <source>
        <dbReference type="EMBL" id="ORE21034.1"/>
    </source>
</evidence>
<name>A0A1X0S9S3_RHIZD</name>
<organism evidence="1 2">
    <name type="scientific">Rhizopus microsporus</name>
    <dbReference type="NCBI Taxonomy" id="58291"/>
    <lineage>
        <taxon>Eukaryota</taxon>
        <taxon>Fungi</taxon>
        <taxon>Fungi incertae sedis</taxon>
        <taxon>Mucoromycota</taxon>
        <taxon>Mucoromycotina</taxon>
        <taxon>Mucoromycetes</taxon>
        <taxon>Mucorales</taxon>
        <taxon>Mucorineae</taxon>
        <taxon>Rhizopodaceae</taxon>
        <taxon>Rhizopus</taxon>
    </lineage>
</organism>
<protein>
    <submittedName>
        <fullName evidence="1">Uncharacterized protein</fullName>
    </submittedName>
</protein>
<dbReference type="EMBL" id="KV921285">
    <property type="protein sequence ID" value="ORE21034.1"/>
    <property type="molecule type" value="Genomic_DNA"/>
</dbReference>
<dbReference type="AlphaFoldDB" id="A0A1X0S9S3"/>
<gene>
    <name evidence="1" type="ORF">BCV71DRAFT_278184</name>
</gene>
<sequence>MLISDEYRQKLLNYFPCLPKKDIYYQLLRQATVVNFRNAFPELMTHVDYNNGSNDDNGYYKWKLAKSVLKRVDDSENDWIYSFIPQTSIYGFLEHPVLQNSKCVTSDNWMDKSKFIPTIPLPPLLPLIRQESNDKIQLGSAVMDRLTSFITVYGKHII</sequence>